<dbReference type="PROSITE" id="PS50829">
    <property type="entry name" value="GYF"/>
    <property type="match status" value="1"/>
</dbReference>
<dbReference type="Gene3D" id="3.30.1490.40">
    <property type="match status" value="1"/>
</dbReference>
<dbReference type="InterPro" id="IPR003169">
    <property type="entry name" value="GYF"/>
</dbReference>
<dbReference type="SUPFAM" id="SSF55277">
    <property type="entry name" value="GYF domain"/>
    <property type="match status" value="1"/>
</dbReference>
<evidence type="ECO:0000313" key="2">
    <source>
        <dbReference type="EMBL" id="CAE4630065.1"/>
    </source>
</evidence>
<evidence type="ECO:0000259" key="1">
    <source>
        <dbReference type="PROSITE" id="PS50829"/>
    </source>
</evidence>
<reference evidence="2" key="1">
    <citation type="submission" date="2021-01" db="EMBL/GenBank/DDBJ databases">
        <authorList>
            <person name="Corre E."/>
            <person name="Pelletier E."/>
            <person name="Niang G."/>
            <person name="Scheremetjew M."/>
            <person name="Finn R."/>
            <person name="Kale V."/>
            <person name="Holt S."/>
            <person name="Cochrane G."/>
            <person name="Meng A."/>
            <person name="Brown T."/>
            <person name="Cohen L."/>
        </authorList>
    </citation>
    <scope>NUCLEOTIDE SEQUENCE</scope>
    <source>
        <strain evidence="2">CCMP3105</strain>
    </source>
</reference>
<accession>A0A7S4VTE1</accession>
<protein>
    <recommendedName>
        <fullName evidence="1">GYF domain-containing protein</fullName>
    </recommendedName>
</protein>
<feature type="domain" description="GYF" evidence="1">
    <location>
        <begin position="262"/>
        <end position="310"/>
    </location>
</feature>
<proteinExistence type="predicted"/>
<dbReference type="EMBL" id="HBNR01060957">
    <property type="protein sequence ID" value="CAE4630065.1"/>
    <property type="molecule type" value="Transcribed_RNA"/>
</dbReference>
<dbReference type="InterPro" id="IPR035445">
    <property type="entry name" value="GYF-like_dom_sf"/>
</dbReference>
<dbReference type="AlphaFoldDB" id="A0A7S4VTE1"/>
<name>A0A7S4VTE1_9DINO</name>
<sequence>MAQAVAQSQCLPRCCPGLQWSAEGMSWEEGKLRLLNPLAIRFSQPRIAPHYRDGHLLDETAAEVYEVPLDASAVAGPVSPDAAAGPPPYDLVLVPPFPAIRVISWLPKIRRPDGEAERDEYGDQKLGKRAWFALDNRRLHSMQCAAARQWPRRCCAVVRCIEEVPGQTIRELRKFRTTTEGRSIDVGVRAGDTEQWSWPEAAPPGALAEHSEAEGLYAEDLWDALQWAPQAVAAASKAESLDTAGEFEGRAVERGTTVRCPDSGWQYVDPSGKIQGPFPLEKMRLWHRHGFFYPELPMRCNPADAFKPLGDLFPKGSEPFRDRVIRYRP</sequence>
<dbReference type="Pfam" id="PF02213">
    <property type="entry name" value="GYF"/>
    <property type="match status" value="1"/>
</dbReference>
<gene>
    <name evidence="2" type="ORF">AMON00008_LOCUS42903</name>
</gene>
<dbReference type="SMART" id="SM00444">
    <property type="entry name" value="GYF"/>
    <property type="match status" value="1"/>
</dbReference>
<organism evidence="2">
    <name type="scientific">Alexandrium monilatum</name>
    <dbReference type="NCBI Taxonomy" id="311494"/>
    <lineage>
        <taxon>Eukaryota</taxon>
        <taxon>Sar</taxon>
        <taxon>Alveolata</taxon>
        <taxon>Dinophyceae</taxon>
        <taxon>Gonyaulacales</taxon>
        <taxon>Pyrocystaceae</taxon>
        <taxon>Alexandrium</taxon>
    </lineage>
</organism>